<dbReference type="InterPro" id="IPR018060">
    <property type="entry name" value="HTH_AraC"/>
</dbReference>
<evidence type="ECO:0000259" key="4">
    <source>
        <dbReference type="PROSITE" id="PS01124"/>
    </source>
</evidence>
<sequence>MANQCLRFGPEKGCDPSPQSLETRDLVFLDASQAAEAQFWVPINYRQLSAGELNGRMEVVDLPDMTVFHECHDQSLNKSGVLPPGQCTLSFIDRGHRDARFCQFYGADGVFFQPEQHEFDILMPGGQANTYARIDQQQLIRALQILDVALAEQLARSRSLQYLGFNAKARLSRAMHQVLALGQAPGTGRGGADPDGLRATLMEQILLAITASDGPLSGDAPQLHGRRRTWRMARAAREFLEDCLHRGITPGMVDLCAHLRVSERTLRYVFREWMGCPPGAYLRRLRLNGVRAELLAPGPATTSVTAVATRWGFLEMGHFSRDYRTLFHEKPSVTLTRALTA</sequence>
<dbReference type="PANTHER" id="PTHR46796:SF12">
    <property type="entry name" value="HTH-TYPE DNA-BINDING TRANSCRIPTIONAL ACTIVATOR EUTR"/>
    <property type="match status" value="1"/>
</dbReference>
<keyword evidence="2" id="KW-0238">DNA-binding</keyword>
<proteinExistence type="predicted"/>
<keyword evidence="6" id="KW-1185">Reference proteome</keyword>
<dbReference type="EMBL" id="CP121472">
    <property type="protein sequence ID" value="WPL16513.1"/>
    <property type="molecule type" value="Genomic_DNA"/>
</dbReference>
<dbReference type="InterPro" id="IPR050204">
    <property type="entry name" value="AraC_XylS_family_regulators"/>
</dbReference>
<evidence type="ECO:0000256" key="1">
    <source>
        <dbReference type="ARBA" id="ARBA00023015"/>
    </source>
</evidence>
<dbReference type="RefSeq" id="WP_328987059.1">
    <property type="nucleotide sequence ID" value="NZ_CP121472.1"/>
</dbReference>
<feature type="domain" description="HTH araC/xylS-type" evidence="4">
    <location>
        <begin position="234"/>
        <end position="337"/>
    </location>
</feature>
<dbReference type="Proteomes" id="UP001432180">
    <property type="component" value="Chromosome"/>
</dbReference>
<reference evidence="5 6" key="1">
    <citation type="journal article" date="2023" name="Microorganisms">
        <title>Thiorhodovibrio frisius and Trv. litoralis spp. nov., Two Novel Members from a Clade of Fastidious Purple Sulfur Bacteria That Exhibit Unique Red-Shifted Light-Harvesting Capabilities.</title>
        <authorList>
            <person name="Methner A."/>
            <person name="Kuzyk S.B."/>
            <person name="Petersen J."/>
            <person name="Bauer S."/>
            <person name="Brinkmann H."/>
            <person name="Sichau K."/>
            <person name="Wanner G."/>
            <person name="Wolf J."/>
            <person name="Neumann-Schaal M."/>
            <person name="Henke P."/>
            <person name="Tank M."/>
            <person name="Sproer C."/>
            <person name="Bunk B."/>
            <person name="Overmann J."/>
        </authorList>
    </citation>
    <scope>NUCLEOTIDE SEQUENCE [LARGE SCALE GENOMIC DNA]</scope>
    <source>
        <strain evidence="5 6">DSM 6702</strain>
    </source>
</reference>
<dbReference type="Gene3D" id="1.10.10.60">
    <property type="entry name" value="Homeodomain-like"/>
    <property type="match status" value="1"/>
</dbReference>
<dbReference type="Pfam" id="PF12833">
    <property type="entry name" value="HTH_18"/>
    <property type="match status" value="1"/>
</dbReference>
<keyword evidence="3" id="KW-0804">Transcription</keyword>
<evidence type="ECO:0000313" key="6">
    <source>
        <dbReference type="Proteomes" id="UP001432180"/>
    </source>
</evidence>
<protein>
    <submittedName>
        <fullName evidence="5">Transcriptional regulator EutR</fullName>
    </submittedName>
</protein>
<gene>
    <name evidence="5" type="ORF">Thiowin_01469</name>
</gene>
<evidence type="ECO:0000256" key="3">
    <source>
        <dbReference type="ARBA" id="ARBA00023163"/>
    </source>
</evidence>
<accession>A0ABZ0S898</accession>
<organism evidence="5 6">
    <name type="scientific">Thiorhodovibrio winogradskyi</name>
    <dbReference type="NCBI Taxonomy" id="77007"/>
    <lineage>
        <taxon>Bacteria</taxon>
        <taxon>Pseudomonadati</taxon>
        <taxon>Pseudomonadota</taxon>
        <taxon>Gammaproteobacteria</taxon>
        <taxon>Chromatiales</taxon>
        <taxon>Chromatiaceae</taxon>
        <taxon>Thiorhodovibrio</taxon>
    </lineage>
</organism>
<dbReference type="PROSITE" id="PS01124">
    <property type="entry name" value="HTH_ARAC_FAMILY_2"/>
    <property type="match status" value="1"/>
</dbReference>
<keyword evidence="1" id="KW-0805">Transcription regulation</keyword>
<dbReference type="PANTHER" id="PTHR46796">
    <property type="entry name" value="HTH-TYPE TRANSCRIPTIONAL ACTIVATOR RHAS-RELATED"/>
    <property type="match status" value="1"/>
</dbReference>
<dbReference type="SMART" id="SM00342">
    <property type="entry name" value="HTH_ARAC"/>
    <property type="match status" value="1"/>
</dbReference>
<name>A0ABZ0S898_9GAMM</name>
<evidence type="ECO:0000256" key="2">
    <source>
        <dbReference type="ARBA" id="ARBA00023125"/>
    </source>
</evidence>
<evidence type="ECO:0000313" key="5">
    <source>
        <dbReference type="EMBL" id="WPL16513.1"/>
    </source>
</evidence>